<proteinExistence type="predicted"/>
<protein>
    <submittedName>
        <fullName evidence="1">Uncharacterized protein</fullName>
    </submittedName>
</protein>
<organism evidence="1 2">
    <name type="scientific">Xanthocytophaga agilis</name>
    <dbReference type="NCBI Taxonomy" id="3048010"/>
    <lineage>
        <taxon>Bacteria</taxon>
        <taxon>Pseudomonadati</taxon>
        <taxon>Bacteroidota</taxon>
        <taxon>Cytophagia</taxon>
        <taxon>Cytophagales</taxon>
        <taxon>Rhodocytophagaceae</taxon>
        <taxon>Xanthocytophaga</taxon>
    </lineage>
</organism>
<dbReference type="AlphaFoldDB" id="A0AAE3R2X1"/>
<accession>A0AAE3R2X1</accession>
<reference evidence="1" key="1">
    <citation type="submission" date="2023-05" db="EMBL/GenBank/DDBJ databases">
        <authorList>
            <person name="Zhang X."/>
        </authorList>
    </citation>
    <scope>NUCLEOTIDE SEQUENCE</scope>
    <source>
        <strain evidence="1">BD1B2-1</strain>
    </source>
</reference>
<dbReference type="RefSeq" id="WP_314513026.1">
    <property type="nucleotide sequence ID" value="NZ_JASJOU010000006.1"/>
</dbReference>
<dbReference type="EMBL" id="JASJOU010000006">
    <property type="protein sequence ID" value="MDJ1502754.1"/>
    <property type="molecule type" value="Genomic_DNA"/>
</dbReference>
<evidence type="ECO:0000313" key="1">
    <source>
        <dbReference type="EMBL" id="MDJ1502754.1"/>
    </source>
</evidence>
<comment type="caution">
    <text evidence="1">The sequence shown here is derived from an EMBL/GenBank/DDBJ whole genome shotgun (WGS) entry which is preliminary data.</text>
</comment>
<keyword evidence="2" id="KW-1185">Reference proteome</keyword>
<gene>
    <name evidence="1" type="ORF">QNI22_18950</name>
</gene>
<dbReference type="Proteomes" id="UP001232063">
    <property type="component" value="Unassembled WGS sequence"/>
</dbReference>
<name>A0AAE3R2X1_9BACT</name>
<sequence>MSTIESLHQYKSELYHLSNRVQLLIKRKDDFFDYSVLQDIVMRIVEILESANPEKGTLVAIMKEKVYFSLAQVLERTSEMEQDQNEDILIRFDLLAKTQASIQSLIQVL</sequence>
<evidence type="ECO:0000313" key="2">
    <source>
        <dbReference type="Proteomes" id="UP001232063"/>
    </source>
</evidence>